<dbReference type="SUPFAM" id="SSF54427">
    <property type="entry name" value="NTF2-like"/>
    <property type="match status" value="1"/>
</dbReference>
<sequence>MNCRKILSRMKKMLPELEKQIEIENVKVNHEQVIVCFINAIQQGNTNQVMEVLREDVAYYADGGGKVTAAVKPIYGAMRVKQLLISLATKFLTNQEDYSMMQTEVNGCIGIVIRNHTGIQAVMSFEFEGNKIKSIYNILNPDKLRHLHIDTHSAS</sequence>
<keyword evidence="2" id="KW-1185">Reference proteome</keyword>
<dbReference type="InterPro" id="IPR032710">
    <property type="entry name" value="NTF2-like_dom_sf"/>
</dbReference>
<dbReference type="PANTHER" id="PTHR30173:SF36">
    <property type="entry name" value="ECF RNA POLYMERASE SIGMA FACTOR SIGJ"/>
    <property type="match status" value="1"/>
</dbReference>
<protein>
    <recommendedName>
        <fullName evidence="3">RNA polymerase sigma-70 factor, ECF subfamily</fullName>
    </recommendedName>
</protein>
<reference evidence="1 2" key="1">
    <citation type="submission" date="2021-10" db="EMBL/GenBank/DDBJ databases">
        <authorList>
            <person name="Criscuolo A."/>
        </authorList>
    </citation>
    <scope>NUCLEOTIDE SEQUENCE [LARGE SCALE GENOMIC DNA]</scope>
    <source>
        <strain evidence="2">CIP 111899</strain>
    </source>
</reference>
<dbReference type="PANTHER" id="PTHR30173">
    <property type="entry name" value="SIGMA 19 FACTOR"/>
    <property type="match status" value="1"/>
</dbReference>
<proteinExistence type="predicted"/>
<evidence type="ECO:0000313" key="1">
    <source>
        <dbReference type="EMBL" id="CAG9614552.1"/>
    </source>
</evidence>
<name>A0ABM8YFN4_9BACI</name>
<evidence type="ECO:0008006" key="3">
    <source>
        <dbReference type="Google" id="ProtNLM"/>
    </source>
</evidence>
<comment type="caution">
    <text evidence="1">The sequence shown here is derived from an EMBL/GenBank/DDBJ whole genome shotgun (WGS) entry which is preliminary data.</text>
</comment>
<organism evidence="1 2">
    <name type="scientific">Bacillus rhizoplanae</name>
    <dbReference type="NCBI Taxonomy" id="2880966"/>
    <lineage>
        <taxon>Bacteria</taxon>
        <taxon>Bacillati</taxon>
        <taxon>Bacillota</taxon>
        <taxon>Bacilli</taxon>
        <taxon>Bacillales</taxon>
        <taxon>Bacillaceae</taxon>
        <taxon>Bacillus</taxon>
    </lineage>
</organism>
<accession>A0ABM8YFN4</accession>
<dbReference type="Proteomes" id="UP000789423">
    <property type="component" value="Unassembled WGS sequence"/>
</dbReference>
<evidence type="ECO:0000313" key="2">
    <source>
        <dbReference type="Proteomes" id="UP000789423"/>
    </source>
</evidence>
<dbReference type="InterPro" id="IPR052704">
    <property type="entry name" value="ECF_Sigma-70_Domain"/>
</dbReference>
<gene>
    <name evidence="1" type="ORF">BACCIP111899_03785</name>
</gene>
<dbReference type="EMBL" id="CAKJTI010000030">
    <property type="protein sequence ID" value="CAG9614552.1"/>
    <property type="molecule type" value="Genomic_DNA"/>
</dbReference>